<dbReference type="SUPFAM" id="SSF90123">
    <property type="entry name" value="ABC transporter transmembrane region"/>
    <property type="match status" value="1"/>
</dbReference>
<evidence type="ECO:0000256" key="2">
    <source>
        <dbReference type="ARBA" id="ARBA00022448"/>
    </source>
</evidence>
<comment type="caution">
    <text evidence="13">The sequence shown here is derived from an EMBL/GenBank/DDBJ whole genome shotgun (WGS) entry which is preliminary data.</text>
</comment>
<name>A0A8J3TXZ7_9ACTN</name>
<dbReference type="InterPro" id="IPR036640">
    <property type="entry name" value="ABC1_TM_sf"/>
</dbReference>
<gene>
    <name evidence="13" type="ORF">Pph01_01410</name>
</gene>
<dbReference type="Pfam" id="PF00664">
    <property type="entry name" value="ABC_membrane"/>
    <property type="match status" value="1"/>
</dbReference>
<evidence type="ECO:0000313" key="14">
    <source>
        <dbReference type="Proteomes" id="UP000622547"/>
    </source>
</evidence>
<dbReference type="CDD" id="cd18564">
    <property type="entry name" value="ABC_6TM_exporter_like"/>
    <property type="match status" value="1"/>
</dbReference>
<evidence type="ECO:0000256" key="10">
    <source>
        <dbReference type="SAM" id="Phobius"/>
    </source>
</evidence>
<dbReference type="GO" id="GO:0005886">
    <property type="term" value="C:plasma membrane"/>
    <property type="evidence" value="ECO:0007669"/>
    <property type="project" value="UniProtKB-SubCell"/>
</dbReference>
<evidence type="ECO:0000313" key="13">
    <source>
        <dbReference type="EMBL" id="GII35138.1"/>
    </source>
</evidence>
<evidence type="ECO:0000259" key="12">
    <source>
        <dbReference type="PROSITE" id="PS50929"/>
    </source>
</evidence>
<comment type="similarity">
    <text evidence="9">Belongs to the ABC transporter superfamily. Lipid exporter (TC 3.A.1.106) family.</text>
</comment>
<keyword evidence="14" id="KW-1185">Reference proteome</keyword>
<dbReference type="GO" id="GO:0015421">
    <property type="term" value="F:ABC-type oligopeptide transporter activity"/>
    <property type="evidence" value="ECO:0007669"/>
    <property type="project" value="TreeGrafter"/>
</dbReference>
<dbReference type="InterPro" id="IPR039421">
    <property type="entry name" value="Type_1_exporter"/>
</dbReference>
<keyword evidence="4 10" id="KW-0812">Transmembrane</keyword>
<evidence type="ECO:0000256" key="4">
    <source>
        <dbReference type="ARBA" id="ARBA00022692"/>
    </source>
</evidence>
<dbReference type="Gene3D" id="1.20.1560.10">
    <property type="entry name" value="ABC transporter type 1, transmembrane domain"/>
    <property type="match status" value="1"/>
</dbReference>
<comment type="subcellular location">
    <subcellularLocation>
        <location evidence="1">Cell membrane</location>
        <topology evidence="1">Multi-pass membrane protein</topology>
    </subcellularLocation>
</comment>
<dbReference type="PROSITE" id="PS50929">
    <property type="entry name" value="ABC_TM1F"/>
    <property type="match status" value="1"/>
</dbReference>
<evidence type="ECO:0000256" key="6">
    <source>
        <dbReference type="ARBA" id="ARBA00022840"/>
    </source>
</evidence>
<evidence type="ECO:0000256" key="3">
    <source>
        <dbReference type="ARBA" id="ARBA00022475"/>
    </source>
</evidence>
<keyword evidence="2" id="KW-0813">Transport</keyword>
<accession>A0A8J3TXZ7</accession>
<dbReference type="InterPro" id="IPR011527">
    <property type="entry name" value="ABC1_TM_dom"/>
</dbReference>
<dbReference type="PROSITE" id="PS50893">
    <property type="entry name" value="ABC_TRANSPORTER_2"/>
    <property type="match status" value="1"/>
</dbReference>
<feature type="domain" description="ABC transmembrane type-1" evidence="12">
    <location>
        <begin position="83"/>
        <end position="365"/>
    </location>
</feature>
<dbReference type="Gene3D" id="3.40.50.300">
    <property type="entry name" value="P-loop containing nucleotide triphosphate hydrolases"/>
    <property type="match status" value="1"/>
</dbReference>
<dbReference type="SMART" id="SM00382">
    <property type="entry name" value="AAA"/>
    <property type="match status" value="1"/>
</dbReference>
<dbReference type="AlphaFoldDB" id="A0A8J3TXZ7"/>
<dbReference type="Pfam" id="PF00005">
    <property type="entry name" value="ABC_tran"/>
    <property type="match status" value="1"/>
</dbReference>
<dbReference type="SUPFAM" id="SSF52540">
    <property type="entry name" value="P-loop containing nucleoside triphosphate hydrolases"/>
    <property type="match status" value="1"/>
</dbReference>
<dbReference type="GO" id="GO:0005524">
    <property type="term" value="F:ATP binding"/>
    <property type="evidence" value="ECO:0007669"/>
    <property type="project" value="UniProtKB-KW"/>
</dbReference>
<keyword evidence="6 13" id="KW-0067">ATP-binding</keyword>
<dbReference type="FunFam" id="3.40.50.300:FF:000299">
    <property type="entry name" value="ABC transporter ATP-binding protein/permease"/>
    <property type="match status" value="1"/>
</dbReference>
<organism evidence="13 14">
    <name type="scientific">Planotetraspora phitsanulokensis</name>
    <dbReference type="NCBI Taxonomy" id="575192"/>
    <lineage>
        <taxon>Bacteria</taxon>
        <taxon>Bacillati</taxon>
        <taxon>Actinomycetota</taxon>
        <taxon>Actinomycetes</taxon>
        <taxon>Streptosporangiales</taxon>
        <taxon>Streptosporangiaceae</taxon>
        <taxon>Planotetraspora</taxon>
    </lineage>
</organism>
<evidence type="ECO:0000256" key="5">
    <source>
        <dbReference type="ARBA" id="ARBA00022741"/>
    </source>
</evidence>
<keyword evidence="8 10" id="KW-0472">Membrane</keyword>
<dbReference type="InterPro" id="IPR017871">
    <property type="entry name" value="ABC_transporter-like_CS"/>
</dbReference>
<feature type="transmembrane region" description="Helical" evidence="10">
    <location>
        <begin position="123"/>
        <end position="146"/>
    </location>
</feature>
<proteinExistence type="inferred from homology"/>
<feature type="transmembrane region" description="Helical" evidence="10">
    <location>
        <begin position="224"/>
        <end position="241"/>
    </location>
</feature>
<keyword evidence="7 10" id="KW-1133">Transmembrane helix</keyword>
<dbReference type="PROSITE" id="PS00211">
    <property type="entry name" value="ABC_TRANSPORTER_1"/>
    <property type="match status" value="1"/>
</dbReference>
<dbReference type="RefSeq" id="WP_239116318.1">
    <property type="nucleotide sequence ID" value="NZ_BAABHI010000008.1"/>
</dbReference>
<reference evidence="13 14" key="1">
    <citation type="submission" date="2021-01" db="EMBL/GenBank/DDBJ databases">
        <title>Whole genome shotgun sequence of Planotetraspora phitsanulokensis NBRC 104273.</title>
        <authorList>
            <person name="Komaki H."/>
            <person name="Tamura T."/>
        </authorList>
    </citation>
    <scope>NUCLEOTIDE SEQUENCE [LARGE SCALE GENOMIC DNA]</scope>
    <source>
        <strain evidence="13 14">NBRC 104273</strain>
    </source>
</reference>
<dbReference type="PANTHER" id="PTHR43394">
    <property type="entry name" value="ATP-DEPENDENT PERMEASE MDL1, MITOCHONDRIAL"/>
    <property type="match status" value="1"/>
</dbReference>
<evidence type="ECO:0000256" key="8">
    <source>
        <dbReference type="ARBA" id="ARBA00023136"/>
    </source>
</evidence>
<sequence>MGQLGRRLATVRVPATLALQAAPVLVVSSLPQEDGSRRVTRRLPRFPESGRTSASADIAPFISIRATFRRFWPYTRGLRRLFAVGVVAAMVGTACEVAAIALFGRITDEVLSSGDLSAFWSPAAAWLGLTALAGGAAFASAYTAALGGERFLLRVRDGVFEHLQTLTPDYFENRRLGDLMARLTDDIEAIEELVVSGLIKLITALISVVFFATAAVFIRWDLALVTFALIPAFVLVSKGFAGRFRQAAARERLSNGAMNSAIEEALSNQALVQAYNRQETEAARLHTAGRGWLRANLAQARLSALYGPAVQVIETGCLLTIIGVGAWEIASGRLTLGGLLAFAAYLAYLYPQVRGLGETALTVSEAAAGSDRILEVLDARPTVVDRPITSTEAGTTTATTASGTVGTAADRQGTAATVAGGALQPSVHQTGGRIEFAGVHFTYPNRTRPTLAGLSFTARPGDLIVCTGPSGAGKSTIAKLLLRFYDPSGGRILLDGVDIRDLPHRTLRERVTLLTQENMLFSGTVRDNIAYGRSGADPAEIVRAAVTAGAHDFIRRLPEGYDTPVGQKGRLLSGGQRQRIAIARAVLRDAPVLILDEPMTGLDEATAARIMEPLGRLMSGRTTILITHDLRLMPDAAEKVVLGPAPATGRGRSVRLTRRRLGTPMRVS</sequence>
<evidence type="ECO:0000256" key="9">
    <source>
        <dbReference type="ARBA" id="ARBA00061644"/>
    </source>
</evidence>
<dbReference type="InterPro" id="IPR003439">
    <property type="entry name" value="ABC_transporter-like_ATP-bd"/>
</dbReference>
<feature type="transmembrane region" description="Helical" evidence="10">
    <location>
        <begin position="333"/>
        <end position="350"/>
    </location>
</feature>
<feature type="transmembrane region" description="Helical" evidence="10">
    <location>
        <begin position="304"/>
        <end position="327"/>
    </location>
</feature>
<keyword evidence="3" id="KW-1003">Cell membrane</keyword>
<feature type="transmembrane region" description="Helical" evidence="10">
    <location>
        <begin position="198"/>
        <end position="218"/>
    </location>
</feature>
<evidence type="ECO:0000256" key="7">
    <source>
        <dbReference type="ARBA" id="ARBA00022989"/>
    </source>
</evidence>
<dbReference type="InterPro" id="IPR027417">
    <property type="entry name" value="P-loop_NTPase"/>
</dbReference>
<dbReference type="PANTHER" id="PTHR43394:SF1">
    <property type="entry name" value="ATP-BINDING CASSETTE SUB-FAMILY B MEMBER 10, MITOCHONDRIAL"/>
    <property type="match status" value="1"/>
</dbReference>
<evidence type="ECO:0000256" key="1">
    <source>
        <dbReference type="ARBA" id="ARBA00004651"/>
    </source>
</evidence>
<dbReference type="GO" id="GO:0016887">
    <property type="term" value="F:ATP hydrolysis activity"/>
    <property type="evidence" value="ECO:0007669"/>
    <property type="project" value="InterPro"/>
</dbReference>
<feature type="transmembrane region" description="Helical" evidence="10">
    <location>
        <begin position="81"/>
        <end position="103"/>
    </location>
</feature>
<feature type="domain" description="ABC transporter" evidence="11">
    <location>
        <begin position="434"/>
        <end position="667"/>
    </location>
</feature>
<dbReference type="EMBL" id="BOOP01000001">
    <property type="protein sequence ID" value="GII35138.1"/>
    <property type="molecule type" value="Genomic_DNA"/>
</dbReference>
<dbReference type="Proteomes" id="UP000622547">
    <property type="component" value="Unassembled WGS sequence"/>
</dbReference>
<protein>
    <submittedName>
        <fullName evidence="13">ABC transporter ATP-binding protein</fullName>
    </submittedName>
</protein>
<evidence type="ECO:0000259" key="11">
    <source>
        <dbReference type="PROSITE" id="PS50893"/>
    </source>
</evidence>
<dbReference type="InterPro" id="IPR003593">
    <property type="entry name" value="AAA+_ATPase"/>
</dbReference>
<keyword evidence="5" id="KW-0547">Nucleotide-binding</keyword>